<dbReference type="Gene3D" id="3.40.630.30">
    <property type="match status" value="1"/>
</dbReference>
<dbReference type="RefSeq" id="WP_160755979.1">
    <property type="nucleotide sequence ID" value="NZ_WTYL01000002.1"/>
</dbReference>
<evidence type="ECO:0000259" key="1">
    <source>
        <dbReference type="PROSITE" id="PS51186"/>
    </source>
</evidence>
<proteinExistence type="predicted"/>
<keyword evidence="2" id="KW-0808">Transferase</keyword>
<dbReference type="PANTHER" id="PTHR43792">
    <property type="entry name" value="GNAT FAMILY, PUTATIVE (AFU_ORTHOLOGUE AFUA_3G00765)-RELATED-RELATED"/>
    <property type="match status" value="1"/>
</dbReference>
<sequence>MIGPIIRTERLDLYRPQAGDLDGLFKLTANPDTRRHLGPTEPSMEDSFSRLLRNAGSWSLYGYGVFVVRLKEQQEIGGSCGIFRSYRGFGRGLDDVPEAGWIIDAGQWGRGYAREAMEAALEWFDAEHGAQRIACMIEEKHTPSHNLALSLGFVPYDRHEPEDGTRPLVLYERSG</sequence>
<gene>
    <name evidence="2" type="ORF">GRI65_07900</name>
</gene>
<dbReference type="PROSITE" id="PS51186">
    <property type="entry name" value="GNAT"/>
    <property type="match status" value="1"/>
</dbReference>
<reference evidence="2 3" key="1">
    <citation type="submission" date="2019-12" db="EMBL/GenBank/DDBJ databases">
        <title>Genomic-based taxomic classification of the family Erythrobacteraceae.</title>
        <authorList>
            <person name="Xu L."/>
        </authorList>
    </citation>
    <scope>NUCLEOTIDE SEQUENCE [LARGE SCALE GENOMIC DNA]</scope>
    <source>
        <strain evidence="2 3">KCTC 42453</strain>
    </source>
</reference>
<organism evidence="2 3">
    <name type="scientific">Allopontixanthobacter sediminis</name>
    <dbReference type="NCBI Taxonomy" id="1689985"/>
    <lineage>
        <taxon>Bacteria</taxon>
        <taxon>Pseudomonadati</taxon>
        <taxon>Pseudomonadota</taxon>
        <taxon>Alphaproteobacteria</taxon>
        <taxon>Sphingomonadales</taxon>
        <taxon>Erythrobacteraceae</taxon>
        <taxon>Allopontixanthobacter</taxon>
    </lineage>
</organism>
<dbReference type="Pfam" id="PF13302">
    <property type="entry name" value="Acetyltransf_3"/>
    <property type="match status" value="1"/>
</dbReference>
<dbReference type="AlphaFoldDB" id="A0A845B1D4"/>
<accession>A0A845B1D4</accession>
<comment type="caution">
    <text evidence="2">The sequence shown here is derived from an EMBL/GenBank/DDBJ whole genome shotgun (WGS) entry which is preliminary data.</text>
</comment>
<dbReference type="OrthoDB" id="6293260at2"/>
<keyword evidence="3" id="KW-1185">Reference proteome</keyword>
<dbReference type="PANTHER" id="PTHR43792:SF1">
    <property type="entry name" value="N-ACETYLTRANSFERASE DOMAIN-CONTAINING PROTEIN"/>
    <property type="match status" value="1"/>
</dbReference>
<dbReference type="InterPro" id="IPR016181">
    <property type="entry name" value="Acyl_CoA_acyltransferase"/>
</dbReference>
<dbReference type="EMBL" id="WTYL01000002">
    <property type="protein sequence ID" value="MXP44375.1"/>
    <property type="molecule type" value="Genomic_DNA"/>
</dbReference>
<evidence type="ECO:0000313" key="3">
    <source>
        <dbReference type="Proteomes" id="UP000431922"/>
    </source>
</evidence>
<dbReference type="GO" id="GO:0016747">
    <property type="term" value="F:acyltransferase activity, transferring groups other than amino-acyl groups"/>
    <property type="evidence" value="ECO:0007669"/>
    <property type="project" value="InterPro"/>
</dbReference>
<dbReference type="InterPro" id="IPR051531">
    <property type="entry name" value="N-acetyltransferase"/>
</dbReference>
<dbReference type="Proteomes" id="UP000431922">
    <property type="component" value="Unassembled WGS sequence"/>
</dbReference>
<protein>
    <submittedName>
        <fullName evidence="2">GNAT family N-acetyltransferase</fullName>
    </submittedName>
</protein>
<feature type="domain" description="N-acetyltransferase" evidence="1">
    <location>
        <begin position="11"/>
        <end position="175"/>
    </location>
</feature>
<evidence type="ECO:0000313" key="2">
    <source>
        <dbReference type="EMBL" id="MXP44375.1"/>
    </source>
</evidence>
<dbReference type="InterPro" id="IPR000182">
    <property type="entry name" value="GNAT_dom"/>
</dbReference>
<dbReference type="SUPFAM" id="SSF55729">
    <property type="entry name" value="Acyl-CoA N-acyltransferases (Nat)"/>
    <property type="match status" value="1"/>
</dbReference>
<name>A0A845B1D4_9SPHN</name>